<keyword evidence="6 8" id="KW-0472">Membrane</keyword>
<dbReference type="PANTHER" id="PTHR23514">
    <property type="entry name" value="BYPASS OF STOP CODON PROTEIN 6"/>
    <property type="match status" value="1"/>
</dbReference>
<feature type="transmembrane region" description="Helical" evidence="8">
    <location>
        <begin position="620"/>
        <end position="639"/>
    </location>
</feature>
<name>A0AAN7HBG4_9PEZI</name>
<evidence type="ECO:0000256" key="4">
    <source>
        <dbReference type="ARBA" id="ARBA00022692"/>
    </source>
</evidence>
<sequence length="653" mass="70199">MAATEKAQEEIAKVATLAHVPGGDEYEKMISGMLYDPLEKKLATARFQARRWCHQYNTYFPTDPAADFDSLAADRQRILRDFVGHVGEGVFIEPPFRVDYGCNISLGRNFYANFNLTILDCAIVTIGDRVMFGPNVSLLSATHETDVRSRRDGIEFAKPITIGDDCWIGGHVVVLPGVTIGEGCTIGAGSVVTKDIPAWSVAIGTPARVVKKVTPLEAEKSDEHAARTRSKYDRVTILKLISAGFSFFVAGVNDGSMGALVPYFMREYQINTTIVSVLFAANFAGWLFAAITNTHLCQYLDLGAMLTIGAACQVIGHALRSWGPPFGLLAFSFWSITVGQAFQDTHANTFVTKIPAAHRWLGFIHAMYMAGCLVGPFVATAVASASTVSRWYLFYTFPLALGVANLALVFVAFRSTVGRVPAVATRATSTVSLDNGAAAGYQETPAVSKSEAAANLIKTTIRTPSVWLLSLFFFFFLGAAITAGGWLVEYLVVVRGGELAQMGYVPAGFNGGCFLGRLLLAEPTQRLGERRMVLVYSVLCIGLQLLFWLVPNIIAASIAVSFLGFFSGPFFATGISVASKLFPPAIHSTALAFVFVIGQIGGSAFPIVTGVLATQEGVKVLQPILVALFACTALTWLCIPAPKSTADTALHQE</sequence>
<dbReference type="InterPro" id="IPR036259">
    <property type="entry name" value="MFS_trans_sf"/>
</dbReference>
<evidence type="ECO:0000256" key="7">
    <source>
        <dbReference type="ARBA" id="ARBA00023315"/>
    </source>
</evidence>
<comment type="subcellular location">
    <subcellularLocation>
        <location evidence="1">Membrane</location>
        <topology evidence="1">Multi-pass membrane protein</topology>
    </subcellularLocation>
</comment>
<feature type="domain" description="Major facilitator superfamily (MFS) profile" evidence="9">
    <location>
        <begin position="239"/>
        <end position="643"/>
    </location>
</feature>
<evidence type="ECO:0000313" key="10">
    <source>
        <dbReference type="EMBL" id="KAK4243676.1"/>
    </source>
</evidence>
<dbReference type="InterPro" id="IPR051788">
    <property type="entry name" value="MFS_Transporter"/>
</dbReference>
<dbReference type="InterPro" id="IPR001451">
    <property type="entry name" value="Hexapep"/>
</dbReference>
<evidence type="ECO:0000256" key="5">
    <source>
        <dbReference type="ARBA" id="ARBA00022989"/>
    </source>
</evidence>
<organism evidence="10 11">
    <name type="scientific">Corynascus novoguineensis</name>
    <dbReference type="NCBI Taxonomy" id="1126955"/>
    <lineage>
        <taxon>Eukaryota</taxon>
        <taxon>Fungi</taxon>
        <taxon>Dikarya</taxon>
        <taxon>Ascomycota</taxon>
        <taxon>Pezizomycotina</taxon>
        <taxon>Sordariomycetes</taxon>
        <taxon>Sordariomycetidae</taxon>
        <taxon>Sordariales</taxon>
        <taxon>Chaetomiaceae</taxon>
        <taxon>Corynascus</taxon>
    </lineage>
</organism>
<dbReference type="FunFam" id="2.160.10.10:FF:000025">
    <property type="entry name" value="Hexapeptide-repeat containing-acetyltransferase"/>
    <property type="match status" value="1"/>
</dbReference>
<dbReference type="InterPro" id="IPR011004">
    <property type="entry name" value="Trimer_LpxA-like_sf"/>
</dbReference>
<evidence type="ECO:0000256" key="6">
    <source>
        <dbReference type="ARBA" id="ARBA00023136"/>
    </source>
</evidence>
<dbReference type="SUPFAM" id="SSF103473">
    <property type="entry name" value="MFS general substrate transporter"/>
    <property type="match status" value="1"/>
</dbReference>
<dbReference type="FunFam" id="1.20.1250.20:FF:000286">
    <property type="entry name" value="MFS efflux transporter"/>
    <property type="match status" value="1"/>
</dbReference>
<dbReference type="Pfam" id="PF12464">
    <property type="entry name" value="Mac"/>
    <property type="match status" value="1"/>
</dbReference>
<dbReference type="Proteomes" id="UP001303647">
    <property type="component" value="Unassembled WGS sequence"/>
</dbReference>
<feature type="transmembrane region" description="Helical" evidence="8">
    <location>
        <begin position="466"/>
        <end position="487"/>
    </location>
</feature>
<comment type="caution">
    <text evidence="10">The sequence shown here is derived from an EMBL/GenBank/DDBJ whole genome shotgun (WGS) entry which is preliminary data.</text>
</comment>
<feature type="transmembrane region" description="Helical" evidence="8">
    <location>
        <begin position="590"/>
        <end position="614"/>
    </location>
</feature>
<feature type="transmembrane region" description="Helical" evidence="8">
    <location>
        <begin position="273"/>
        <end position="292"/>
    </location>
</feature>
<protein>
    <recommendedName>
        <fullName evidence="9">Major facilitator superfamily (MFS) profile domain-containing protein</fullName>
    </recommendedName>
</protein>
<evidence type="ECO:0000256" key="2">
    <source>
        <dbReference type="ARBA" id="ARBA00007274"/>
    </source>
</evidence>
<dbReference type="Gene3D" id="1.20.1250.20">
    <property type="entry name" value="MFS general substrate transporter like domains"/>
    <property type="match status" value="2"/>
</dbReference>
<reference evidence="10" key="1">
    <citation type="journal article" date="2023" name="Mol. Phylogenet. Evol.">
        <title>Genome-scale phylogeny and comparative genomics of the fungal order Sordariales.</title>
        <authorList>
            <person name="Hensen N."/>
            <person name="Bonometti L."/>
            <person name="Westerberg I."/>
            <person name="Brannstrom I.O."/>
            <person name="Guillou S."/>
            <person name="Cros-Aarteil S."/>
            <person name="Calhoun S."/>
            <person name="Haridas S."/>
            <person name="Kuo A."/>
            <person name="Mondo S."/>
            <person name="Pangilinan J."/>
            <person name="Riley R."/>
            <person name="LaButti K."/>
            <person name="Andreopoulos B."/>
            <person name="Lipzen A."/>
            <person name="Chen C."/>
            <person name="Yan M."/>
            <person name="Daum C."/>
            <person name="Ng V."/>
            <person name="Clum A."/>
            <person name="Steindorff A."/>
            <person name="Ohm R.A."/>
            <person name="Martin F."/>
            <person name="Silar P."/>
            <person name="Natvig D.O."/>
            <person name="Lalanne C."/>
            <person name="Gautier V."/>
            <person name="Ament-Velasquez S.L."/>
            <person name="Kruys A."/>
            <person name="Hutchinson M.I."/>
            <person name="Powell A.J."/>
            <person name="Barry K."/>
            <person name="Miller A.N."/>
            <person name="Grigoriev I.V."/>
            <person name="Debuchy R."/>
            <person name="Gladieux P."/>
            <person name="Hiltunen Thoren M."/>
            <person name="Johannesson H."/>
        </authorList>
    </citation>
    <scope>NUCLEOTIDE SEQUENCE</scope>
    <source>
        <strain evidence="10">CBS 359.72</strain>
    </source>
</reference>
<keyword evidence="3" id="KW-0808">Transferase</keyword>
<feature type="transmembrane region" description="Helical" evidence="8">
    <location>
        <begin position="363"/>
        <end position="385"/>
    </location>
</feature>
<keyword evidence="5 8" id="KW-1133">Transmembrane helix</keyword>
<keyword evidence="7" id="KW-0012">Acyltransferase</keyword>
<evidence type="ECO:0000313" key="11">
    <source>
        <dbReference type="Proteomes" id="UP001303647"/>
    </source>
</evidence>
<dbReference type="SUPFAM" id="SSF51161">
    <property type="entry name" value="Trimeric LpxA-like enzymes"/>
    <property type="match status" value="1"/>
</dbReference>
<evidence type="ECO:0000256" key="8">
    <source>
        <dbReference type="SAM" id="Phobius"/>
    </source>
</evidence>
<dbReference type="EMBL" id="MU857790">
    <property type="protein sequence ID" value="KAK4243676.1"/>
    <property type="molecule type" value="Genomic_DNA"/>
</dbReference>
<dbReference type="InterPro" id="IPR011701">
    <property type="entry name" value="MFS"/>
</dbReference>
<dbReference type="GO" id="GO:0022857">
    <property type="term" value="F:transmembrane transporter activity"/>
    <property type="evidence" value="ECO:0007669"/>
    <property type="project" value="InterPro"/>
</dbReference>
<dbReference type="GO" id="GO:0016407">
    <property type="term" value="F:acetyltransferase activity"/>
    <property type="evidence" value="ECO:0007669"/>
    <property type="project" value="InterPro"/>
</dbReference>
<evidence type="ECO:0000256" key="3">
    <source>
        <dbReference type="ARBA" id="ARBA00022679"/>
    </source>
</evidence>
<dbReference type="GO" id="GO:0016020">
    <property type="term" value="C:membrane"/>
    <property type="evidence" value="ECO:0007669"/>
    <property type="project" value="UniProtKB-SubCell"/>
</dbReference>
<dbReference type="SMART" id="SM01266">
    <property type="entry name" value="Mac"/>
    <property type="match status" value="1"/>
</dbReference>
<dbReference type="InterPro" id="IPR020846">
    <property type="entry name" value="MFS_dom"/>
</dbReference>
<evidence type="ECO:0000259" key="9">
    <source>
        <dbReference type="PROSITE" id="PS50850"/>
    </source>
</evidence>
<keyword evidence="11" id="KW-1185">Reference proteome</keyword>
<feature type="transmembrane region" description="Helical" evidence="8">
    <location>
        <begin position="391"/>
        <end position="413"/>
    </location>
</feature>
<evidence type="ECO:0000256" key="1">
    <source>
        <dbReference type="ARBA" id="ARBA00004141"/>
    </source>
</evidence>
<dbReference type="CDD" id="cd03357">
    <property type="entry name" value="LbH_MAT_GAT"/>
    <property type="match status" value="1"/>
</dbReference>
<dbReference type="PROSITE" id="PS50850">
    <property type="entry name" value="MFS"/>
    <property type="match status" value="1"/>
</dbReference>
<accession>A0AAN7HBG4</accession>
<dbReference type="AlphaFoldDB" id="A0AAN7HBG4"/>
<comment type="similarity">
    <text evidence="2">Belongs to the transferase hexapeptide repeat family.</text>
</comment>
<dbReference type="Pfam" id="PF07690">
    <property type="entry name" value="MFS_1"/>
    <property type="match status" value="1"/>
</dbReference>
<feature type="transmembrane region" description="Helical" evidence="8">
    <location>
        <begin position="499"/>
        <end position="520"/>
    </location>
</feature>
<dbReference type="Gene3D" id="2.160.10.10">
    <property type="entry name" value="Hexapeptide repeat proteins"/>
    <property type="match status" value="1"/>
</dbReference>
<reference evidence="10" key="2">
    <citation type="submission" date="2023-05" db="EMBL/GenBank/DDBJ databases">
        <authorList>
            <consortium name="Lawrence Berkeley National Laboratory"/>
            <person name="Steindorff A."/>
            <person name="Hensen N."/>
            <person name="Bonometti L."/>
            <person name="Westerberg I."/>
            <person name="Brannstrom I.O."/>
            <person name="Guillou S."/>
            <person name="Cros-Aarteil S."/>
            <person name="Calhoun S."/>
            <person name="Haridas S."/>
            <person name="Kuo A."/>
            <person name="Mondo S."/>
            <person name="Pangilinan J."/>
            <person name="Riley R."/>
            <person name="Labutti K."/>
            <person name="Andreopoulos B."/>
            <person name="Lipzen A."/>
            <person name="Chen C."/>
            <person name="Yanf M."/>
            <person name="Daum C."/>
            <person name="Ng V."/>
            <person name="Clum A."/>
            <person name="Ohm R."/>
            <person name="Martin F."/>
            <person name="Silar P."/>
            <person name="Natvig D."/>
            <person name="Lalanne C."/>
            <person name="Gautier V."/>
            <person name="Ament-Velasquez S.L."/>
            <person name="Kruys A."/>
            <person name="Hutchinson M.I."/>
            <person name="Powell A.J."/>
            <person name="Barry K."/>
            <person name="Miller A.N."/>
            <person name="Grigoriev I.V."/>
            <person name="Debuchy R."/>
            <person name="Gladieux P."/>
            <person name="Thoren M.H."/>
            <person name="Johannesson H."/>
        </authorList>
    </citation>
    <scope>NUCLEOTIDE SEQUENCE</scope>
    <source>
        <strain evidence="10">CBS 359.72</strain>
    </source>
</reference>
<keyword evidence="4 8" id="KW-0812">Transmembrane</keyword>
<dbReference type="InterPro" id="IPR024688">
    <property type="entry name" value="Mac_dom"/>
</dbReference>
<dbReference type="Pfam" id="PF00132">
    <property type="entry name" value="Hexapep"/>
    <property type="match status" value="1"/>
</dbReference>
<gene>
    <name evidence="10" type="ORF">C7999DRAFT_44547</name>
</gene>
<feature type="transmembrane region" description="Helical" evidence="8">
    <location>
        <begin position="532"/>
        <end position="550"/>
    </location>
</feature>
<dbReference type="PANTHER" id="PTHR23514:SF16">
    <property type="entry name" value="TRANSPORTER, PUTATIVE (AFU_ORTHOLOGUE AFUA_2G17270)-RELATED"/>
    <property type="match status" value="1"/>
</dbReference>
<feature type="transmembrane region" description="Helical" evidence="8">
    <location>
        <begin position="236"/>
        <end position="253"/>
    </location>
</feature>
<proteinExistence type="inferred from homology"/>
<feature type="transmembrane region" description="Helical" evidence="8">
    <location>
        <begin position="556"/>
        <end position="578"/>
    </location>
</feature>